<protein>
    <submittedName>
        <fullName evidence="14">Peptidoglycan glycosyltransferase</fullName>
    </submittedName>
</protein>
<evidence type="ECO:0000259" key="13">
    <source>
        <dbReference type="Pfam" id="PF03717"/>
    </source>
</evidence>
<dbReference type="Pfam" id="PF03717">
    <property type="entry name" value="PBP_dimer"/>
    <property type="match status" value="1"/>
</dbReference>
<name>A0A2Z4G6D8_9BACT</name>
<comment type="subcellular location">
    <subcellularLocation>
        <location evidence="2">Cell membrane</location>
    </subcellularLocation>
    <subcellularLocation>
        <location evidence="1">Membrane</location>
        <topology evidence="1">Single-pass membrane protein</topology>
    </subcellularLocation>
</comment>
<dbReference type="GO" id="GO:0071972">
    <property type="term" value="F:peptidoglycan L,D-transpeptidase activity"/>
    <property type="evidence" value="ECO:0007669"/>
    <property type="project" value="TreeGrafter"/>
</dbReference>
<evidence type="ECO:0000256" key="10">
    <source>
        <dbReference type="ARBA" id="ARBA00023316"/>
    </source>
</evidence>
<dbReference type="GO" id="GO:0071555">
    <property type="term" value="P:cell wall organization"/>
    <property type="evidence" value="ECO:0007669"/>
    <property type="project" value="UniProtKB-KW"/>
</dbReference>
<dbReference type="SUPFAM" id="SSF56601">
    <property type="entry name" value="beta-lactamase/transpeptidase-like"/>
    <property type="match status" value="1"/>
</dbReference>
<feature type="domain" description="Penicillin-binding protein transpeptidase" evidence="12">
    <location>
        <begin position="252"/>
        <end position="579"/>
    </location>
</feature>
<dbReference type="OrthoDB" id="9766847at2"/>
<dbReference type="SUPFAM" id="SSF56519">
    <property type="entry name" value="Penicillin binding protein dimerisation domain"/>
    <property type="match status" value="1"/>
</dbReference>
<keyword evidence="10" id="KW-0961">Cell wall biogenesis/degradation</keyword>
<evidence type="ECO:0000256" key="4">
    <source>
        <dbReference type="ARBA" id="ARBA00022645"/>
    </source>
</evidence>
<dbReference type="GO" id="GO:0016740">
    <property type="term" value="F:transferase activity"/>
    <property type="evidence" value="ECO:0007669"/>
    <property type="project" value="UniProtKB-KW"/>
</dbReference>
<keyword evidence="14" id="KW-0808">Transferase</keyword>
<keyword evidence="3" id="KW-1003">Cell membrane</keyword>
<dbReference type="InterPro" id="IPR012338">
    <property type="entry name" value="Beta-lactam/transpept-like"/>
</dbReference>
<dbReference type="KEGG" id="als:DJ013_00245"/>
<evidence type="ECO:0000256" key="1">
    <source>
        <dbReference type="ARBA" id="ARBA00004167"/>
    </source>
</evidence>
<feature type="transmembrane region" description="Helical" evidence="11">
    <location>
        <begin position="7"/>
        <end position="26"/>
    </location>
</feature>
<evidence type="ECO:0000256" key="6">
    <source>
        <dbReference type="ARBA" id="ARBA00022960"/>
    </source>
</evidence>
<keyword evidence="4" id="KW-0378">Hydrolase</keyword>
<evidence type="ECO:0000259" key="12">
    <source>
        <dbReference type="Pfam" id="PF00905"/>
    </source>
</evidence>
<evidence type="ECO:0000256" key="2">
    <source>
        <dbReference type="ARBA" id="ARBA00004236"/>
    </source>
</evidence>
<keyword evidence="8 11" id="KW-1133">Transmembrane helix</keyword>
<dbReference type="InterPro" id="IPR005311">
    <property type="entry name" value="PBP_dimer"/>
</dbReference>
<evidence type="ECO:0000256" key="8">
    <source>
        <dbReference type="ARBA" id="ARBA00022989"/>
    </source>
</evidence>
<keyword evidence="6" id="KW-0133">Cell shape</keyword>
<evidence type="ECO:0000256" key="5">
    <source>
        <dbReference type="ARBA" id="ARBA00022692"/>
    </source>
</evidence>
<dbReference type="Gene3D" id="3.30.1390.30">
    <property type="entry name" value="Penicillin-binding protein 2a, domain 3"/>
    <property type="match status" value="1"/>
</dbReference>
<dbReference type="InterPro" id="IPR050515">
    <property type="entry name" value="Beta-lactam/transpept"/>
</dbReference>
<keyword evidence="4" id="KW-0645">Protease</keyword>
<keyword evidence="9 11" id="KW-0472">Membrane</keyword>
<organism evidence="14 15">
    <name type="scientific">Arcticibacterium luteifluviistationis</name>
    <dbReference type="NCBI Taxonomy" id="1784714"/>
    <lineage>
        <taxon>Bacteria</taxon>
        <taxon>Pseudomonadati</taxon>
        <taxon>Bacteroidota</taxon>
        <taxon>Cytophagia</taxon>
        <taxon>Cytophagales</taxon>
        <taxon>Leadbetterellaceae</taxon>
        <taxon>Arcticibacterium</taxon>
    </lineage>
</organism>
<dbReference type="AlphaFoldDB" id="A0A2Z4G6D8"/>
<evidence type="ECO:0000313" key="14">
    <source>
        <dbReference type="EMBL" id="AWV96704.1"/>
    </source>
</evidence>
<evidence type="ECO:0000256" key="3">
    <source>
        <dbReference type="ARBA" id="ARBA00022475"/>
    </source>
</evidence>
<evidence type="ECO:0000256" key="7">
    <source>
        <dbReference type="ARBA" id="ARBA00022984"/>
    </source>
</evidence>
<dbReference type="Pfam" id="PF00905">
    <property type="entry name" value="Transpeptidase"/>
    <property type="match status" value="1"/>
</dbReference>
<keyword evidence="5 11" id="KW-0812">Transmembrane</keyword>
<evidence type="ECO:0000256" key="11">
    <source>
        <dbReference type="SAM" id="Phobius"/>
    </source>
</evidence>
<dbReference type="Proteomes" id="UP000249873">
    <property type="component" value="Chromosome"/>
</dbReference>
<dbReference type="GO" id="GO:0005886">
    <property type="term" value="C:plasma membrane"/>
    <property type="evidence" value="ECO:0007669"/>
    <property type="project" value="UniProtKB-SubCell"/>
</dbReference>
<dbReference type="Gene3D" id="3.90.1310.10">
    <property type="entry name" value="Penicillin-binding protein 2a (Domain 2)"/>
    <property type="match status" value="1"/>
</dbReference>
<dbReference type="GO" id="GO:0008360">
    <property type="term" value="P:regulation of cell shape"/>
    <property type="evidence" value="ECO:0007669"/>
    <property type="project" value="UniProtKB-KW"/>
</dbReference>
<evidence type="ECO:0000313" key="15">
    <source>
        <dbReference type="Proteomes" id="UP000249873"/>
    </source>
</evidence>
<dbReference type="EMBL" id="CP029480">
    <property type="protein sequence ID" value="AWV96704.1"/>
    <property type="molecule type" value="Genomic_DNA"/>
</dbReference>
<dbReference type="GO" id="GO:0008658">
    <property type="term" value="F:penicillin binding"/>
    <property type="evidence" value="ECO:0007669"/>
    <property type="project" value="InterPro"/>
</dbReference>
<dbReference type="GO" id="GO:0009252">
    <property type="term" value="P:peptidoglycan biosynthetic process"/>
    <property type="evidence" value="ECO:0007669"/>
    <property type="project" value="UniProtKB-KW"/>
</dbReference>
<dbReference type="PANTHER" id="PTHR30627:SF2">
    <property type="entry name" value="PEPTIDOGLYCAN D,D-TRANSPEPTIDASE MRDA"/>
    <property type="match status" value="1"/>
</dbReference>
<keyword evidence="7" id="KW-0573">Peptidoglycan synthesis</keyword>
<sequence length="611" mass="68677">MYDGRKNVILFFFFSIGAIFLIRLFYLQVIDPKYRSIEATNAIKRHVEVPLRGQIYDRNHKLLVKNEEVYNMYVTPRKVKNLDTLKFCKVLNIDRNYFDSTMALATAYSKNRASLFKKQLSKTEFAQVADAMVNFKGFHFEQSFFRTYPGHTLANALGYIGEVPRKFYEEQETRYYRKGDYIGLSGIEKEYEEELRGERGVAFTLMNVKGEDKGRYEGGAYDTTAVVGRDLYSSIDMELQQLADSLFQNKVGSIVAIEPSTGEILVMGSYPTYDPNLLSGKAFSDNYMNLIRDPDKPTFNRAISSFYRPGSTFKLVQAVVGLQQGVITTQTSFIGAYSPMGCHGHGLHHMANLNNAVQFSCNPYFYNVFKRLIENTNEKSPYIGAREGLTNWRNMVGKFGFGTHLGIDIPGERSQLLPGLPLYDKYYGENRWKFSNIYSLAIGEGEIGLDVLKLANMTAVFANKGYWITPHLIRGVGADKKGMRPERLEVHQTGIAPEHFASIYNGMEEVVRAGTARQAYMKEIPILGKTGTSQNKKGRDHAIFIAFAPRDNPQIAIAAVVENAGYGGSSAGPISSLIIEKYLTGKIERRALAERMKNTSYTTVAASAVAK</sequence>
<dbReference type="RefSeq" id="WP_111369806.1">
    <property type="nucleotide sequence ID" value="NZ_CP029480.1"/>
</dbReference>
<evidence type="ECO:0000256" key="9">
    <source>
        <dbReference type="ARBA" id="ARBA00023136"/>
    </source>
</evidence>
<keyword evidence="15" id="KW-1185">Reference proteome</keyword>
<feature type="domain" description="Penicillin-binding protein dimerisation" evidence="13">
    <location>
        <begin position="49"/>
        <end position="211"/>
    </location>
</feature>
<reference evidence="14 15" key="1">
    <citation type="submission" date="2018-05" db="EMBL/GenBank/DDBJ databases">
        <title>Complete genome sequence of Arcticibacterium luteifluviistationis SM1504T, a cytophagaceae bacterium isolated from Arctic surface seawater.</title>
        <authorList>
            <person name="Li Y."/>
            <person name="Qin Q.-L."/>
        </authorList>
    </citation>
    <scope>NUCLEOTIDE SEQUENCE [LARGE SCALE GENOMIC DNA]</scope>
    <source>
        <strain evidence="14 15">SM1504</strain>
    </source>
</reference>
<dbReference type="InterPro" id="IPR001460">
    <property type="entry name" value="PCN-bd_Tpept"/>
</dbReference>
<accession>A0A2Z4G6D8</accession>
<dbReference type="InterPro" id="IPR036138">
    <property type="entry name" value="PBP_dimer_sf"/>
</dbReference>
<dbReference type="PANTHER" id="PTHR30627">
    <property type="entry name" value="PEPTIDOGLYCAN D,D-TRANSPEPTIDASE"/>
    <property type="match status" value="1"/>
</dbReference>
<gene>
    <name evidence="14" type="ORF">DJ013_00245</name>
</gene>
<keyword evidence="4" id="KW-0121">Carboxypeptidase</keyword>
<proteinExistence type="predicted"/>
<dbReference type="Gene3D" id="3.40.710.10">
    <property type="entry name" value="DD-peptidase/beta-lactamase superfamily"/>
    <property type="match status" value="1"/>
</dbReference>